<gene>
    <name evidence="1" type="ORF">LMS43_13445</name>
</gene>
<protein>
    <submittedName>
        <fullName evidence="1">Uncharacterized protein</fullName>
    </submittedName>
</protein>
<sequence length="143" mass="15556">MIKLKLFNRTALQHRLSINLLKSDRDLARRVLTKVAASVGVEILGWRPETQAWDADVGRIALSVTFQADSGVASLFQQRVLSALADQADVRVQLESSTVSGGALSAASLQQRAADYRGLAPQRNHTRQGPLMSQVLPYGMTAN</sequence>
<evidence type="ECO:0000313" key="2">
    <source>
        <dbReference type="Proteomes" id="UP001168613"/>
    </source>
</evidence>
<proteinExistence type="predicted"/>
<organism evidence="1 2">
    <name type="scientific">Alcaligenes endophyticus</name>
    <dbReference type="NCBI Taxonomy" id="1929088"/>
    <lineage>
        <taxon>Bacteria</taxon>
        <taxon>Pseudomonadati</taxon>
        <taxon>Pseudomonadota</taxon>
        <taxon>Betaproteobacteria</taxon>
        <taxon>Burkholderiales</taxon>
        <taxon>Alcaligenaceae</taxon>
        <taxon>Alcaligenes</taxon>
    </lineage>
</organism>
<evidence type="ECO:0000313" key="1">
    <source>
        <dbReference type="EMBL" id="MDN4122293.1"/>
    </source>
</evidence>
<comment type="caution">
    <text evidence="1">The sequence shown here is derived from an EMBL/GenBank/DDBJ whole genome shotgun (WGS) entry which is preliminary data.</text>
</comment>
<keyword evidence="2" id="KW-1185">Reference proteome</keyword>
<reference evidence="1" key="1">
    <citation type="submission" date="2021-11" db="EMBL/GenBank/DDBJ databases">
        <title>Draft genome sequence of Alcaligenes endophyticus type strain CCUG 75668T.</title>
        <authorList>
            <person name="Salva-Serra F."/>
            <person name="Duran R.E."/>
            <person name="Seeger M."/>
            <person name="Moore E.R.B."/>
            <person name="Jaen-Luchoro D."/>
        </authorList>
    </citation>
    <scope>NUCLEOTIDE SEQUENCE</scope>
    <source>
        <strain evidence="1">CCUG 75668</strain>
    </source>
</reference>
<name>A0ABT8EM03_9BURK</name>
<accession>A0ABT8EM03</accession>
<dbReference type="RefSeq" id="WP_266123482.1">
    <property type="nucleotide sequence ID" value="NZ_JAJHNU010000004.1"/>
</dbReference>
<dbReference type="EMBL" id="JAJHNU010000004">
    <property type="protein sequence ID" value="MDN4122293.1"/>
    <property type="molecule type" value="Genomic_DNA"/>
</dbReference>
<dbReference type="Proteomes" id="UP001168613">
    <property type="component" value="Unassembled WGS sequence"/>
</dbReference>